<comment type="similarity">
    <text evidence="9">Belongs to the UbiA prenyltransferase family. Protoheme IX farnesyltransferase subfamily.</text>
</comment>
<proteinExistence type="inferred from homology"/>
<dbReference type="EC" id="2.5.1.141" evidence="9"/>
<feature type="transmembrane region" description="Helical" evidence="9">
    <location>
        <begin position="217"/>
        <end position="240"/>
    </location>
</feature>
<dbReference type="NCBIfam" id="TIGR01473">
    <property type="entry name" value="cyoE_ctaB"/>
    <property type="match status" value="1"/>
</dbReference>
<evidence type="ECO:0000313" key="10">
    <source>
        <dbReference type="EMBL" id="MBN7826206.1"/>
    </source>
</evidence>
<dbReference type="CDD" id="cd13957">
    <property type="entry name" value="PT_UbiA_Cox10"/>
    <property type="match status" value="1"/>
</dbReference>
<evidence type="ECO:0000256" key="9">
    <source>
        <dbReference type="HAMAP-Rule" id="MF_00154"/>
    </source>
</evidence>
<dbReference type="PANTHER" id="PTHR43448:SF2">
    <property type="entry name" value="PROTOHEME IX FARNESYLTRANSFERASE, MITOCHONDRIAL"/>
    <property type="match status" value="1"/>
</dbReference>
<keyword evidence="6 9" id="KW-0350">Heme biosynthesis</keyword>
<keyword evidence="11" id="KW-1185">Reference proteome</keyword>
<comment type="function">
    <text evidence="9">Converts heme B (protoheme IX) to heme O by substitution of the vinyl group on carbon 2 of heme B porphyrin ring with a hydroxyethyl farnesyl side group.</text>
</comment>
<keyword evidence="5 9" id="KW-1133">Transmembrane helix</keyword>
<feature type="transmembrane region" description="Helical" evidence="9">
    <location>
        <begin position="173"/>
        <end position="197"/>
    </location>
</feature>
<dbReference type="InterPro" id="IPR044878">
    <property type="entry name" value="UbiA_sf"/>
</dbReference>
<dbReference type="GO" id="GO:0005886">
    <property type="term" value="C:plasma membrane"/>
    <property type="evidence" value="ECO:0007669"/>
    <property type="project" value="UniProtKB-SubCell"/>
</dbReference>
<organism evidence="10 11">
    <name type="scientific">Bowmanella dokdonensis</name>
    <dbReference type="NCBI Taxonomy" id="751969"/>
    <lineage>
        <taxon>Bacteria</taxon>
        <taxon>Pseudomonadati</taxon>
        <taxon>Pseudomonadota</taxon>
        <taxon>Gammaproteobacteria</taxon>
        <taxon>Alteromonadales</taxon>
        <taxon>Alteromonadaceae</taxon>
        <taxon>Bowmanella</taxon>
    </lineage>
</organism>
<comment type="catalytic activity">
    <reaction evidence="8 9">
        <text>heme b + (2E,6E)-farnesyl diphosphate + H2O = Fe(II)-heme o + diphosphate</text>
        <dbReference type="Rhea" id="RHEA:28070"/>
        <dbReference type="ChEBI" id="CHEBI:15377"/>
        <dbReference type="ChEBI" id="CHEBI:33019"/>
        <dbReference type="ChEBI" id="CHEBI:60344"/>
        <dbReference type="ChEBI" id="CHEBI:60530"/>
        <dbReference type="ChEBI" id="CHEBI:175763"/>
        <dbReference type="EC" id="2.5.1.141"/>
    </reaction>
</comment>
<evidence type="ECO:0000256" key="2">
    <source>
        <dbReference type="ARBA" id="ARBA00022475"/>
    </source>
</evidence>
<feature type="transmembrane region" description="Helical" evidence="9">
    <location>
        <begin position="147"/>
        <end position="167"/>
    </location>
</feature>
<evidence type="ECO:0000256" key="5">
    <source>
        <dbReference type="ARBA" id="ARBA00022989"/>
    </source>
</evidence>
<comment type="caution">
    <text evidence="10">The sequence shown here is derived from an EMBL/GenBank/DDBJ whole genome shotgun (WGS) entry which is preliminary data.</text>
</comment>
<reference evidence="10" key="1">
    <citation type="submission" date="2021-03" db="EMBL/GenBank/DDBJ databases">
        <title>novel species isolated from a fishpond in China.</title>
        <authorList>
            <person name="Lu H."/>
            <person name="Cai Z."/>
        </authorList>
    </citation>
    <scope>NUCLEOTIDE SEQUENCE</scope>
    <source>
        <strain evidence="10">JCM 30855</strain>
    </source>
</reference>
<dbReference type="PANTHER" id="PTHR43448">
    <property type="entry name" value="PROTOHEME IX FARNESYLTRANSFERASE, MITOCHONDRIAL"/>
    <property type="match status" value="1"/>
</dbReference>
<evidence type="ECO:0000256" key="4">
    <source>
        <dbReference type="ARBA" id="ARBA00022692"/>
    </source>
</evidence>
<dbReference type="GO" id="GO:0008495">
    <property type="term" value="F:protoheme IX farnesyltransferase activity"/>
    <property type="evidence" value="ECO:0007669"/>
    <property type="project" value="UniProtKB-UniRule"/>
</dbReference>
<feature type="transmembrane region" description="Helical" evidence="9">
    <location>
        <begin position="121"/>
        <end position="140"/>
    </location>
</feature>
<comment type="pathway">
    <text evidence="9">Porphyrin-containing compound metabolism; heme O biosynthesis; heme O from protoheme: step 1/1.</text>
</comment>
<dbReference type="InterPro" id="IPR000537">
    <property type="entry name" value="UbiA_prenyltransferase"/>
</dbReference>
<comment type="miscellaneous">
    <text evidence="9">Carbon 2 of the heme B porphyrin ring is defined according to the Fischer nomenclature.</text>
</comment>
<dbReference type="Gene3D" id="1.10.357.140">
    <property type="entry name" value="UbiA prenyltransferase"/>
    <property type="match status" value="1"/>
</dbReference>
<keyword evidence="4 9" id="KW-0812">Transmembrane</keyword>
<accession>A0A939DQS5</accession>
<feature type="transmembrane region" description="Helical" evidence="9">
    <location>
        <begin position="246"/>
        <end position="266"/>
    </location>
</feature>
<dbReference type="InterPro" id="IPR006369">
    <property type="entry name" value="Protohaem_IX_farnesylTrfase"/>
</dbReference>
<dbReference type="Pfam" id="PF01040">
    <property type="entry name" value="UbiA"/>
    <property type="match status" value="1"/>
</dbReference>
<evidence type="ECO:0000256" key="6">
    <source>
        <dbReference type="ARBA" id="ARBA00023133"/>
    </source>
</evidence>
<dbReference type="HAMAP" id="MF_00154">
    <property type="entry name" value="CyoE_CtaB"/>
    <property type="match status" value="1"/>
</dbReference>
<feature type="transmembrane region" description="Helical" evidence="9">
    <location>
        <begin position="278"/>
        <end position="298"/>
    </location>
</feature>
<evidence type="ECO:0000256" key="8">
    <source>
        <dbReference type="ARBA" id="ARBA00047690"/>
    </source>
</evidence>
<keyword evidence="3 9" id="KW-0808">Transferase</keyword>
<evidence type="ECO:0000256" key="3">
    <source>
        <dbReference type="ARBA" id="ARBA00022679"/>
    </source>
</evidence>
<feature type="transmembrane region" description="Helical" evidence="9">
    <location>
        <begin position="30"/>
        <end position="51"/>
    </location>
</feature>
<evidence type="ECO:0000313" key="11">
    <source>
        <dbReference type="Proteomes" id="UP000664654"/>
    </source>
</evidence>
<name>A0A939DQS5_9ALTE</name>
<dbReference type="GO" id="GO:0006784">
    <property type="term" value="P:heme A biosynthetic process"/>
    <property type="evidence" value="ECO:0007669"/>
    <property type="project" value="TreeGrafter"/>
</dbReference>
<sequence length="300" mass="32833">MNRAIGATPPLTHHLKTRTCLYLQLGKARLSAMVTFSALTGFVLAGGSLFSLRGLCLLLGSQLLAMGANGLNQWWEADRDARMLRTRARPLTTGQLARQTALTACLLWSATGLGLLGSLHLMAAALGLFTWYSYLFVYTPMKTRTSLAVLAGALTGALPPMMGWVALNGQLGLPAWVLGCLLYLWQIPHFLSLACLYEQDYRRGGFKLLPDRPDRSLATRSIILVFSIALLVISLLAPVLGLGGKLYLTTALACGSLMVWRACQLFNCFSRNRARQLFLVSLLYLSLVLLALWADVLWQG</sequence>
<keyword evidence="7 9" id="KW-0472">Membrane</keyword>
<dbReference type="EMBL" id="JAFKCV010000007">
    <property type="protein sequence ID" value="MBN7826206.1"/>
    <property type="molecule type" value="Genomic_DNA"/>
</dbReference>
<dbReference type="Proteomes" id="UP000664654">
    <property type="component" value="Unassembled WGS sequence"/>
</dbReference>
<dbReference type="GO" id="GO:0048034">
    <property type="term" value="P:heme O biosynthetic process"/>
    <property type="evidence" value="ECO:0007669"/>
    <property type="project" value="UniProtKB-UniRule"/>
</dbReference>
<evidence type="ECO:0000256" key="7">
    <source>
        <dbReference type="ARBA" id="ARBA00023136"/>
    </source>
</evidence>
<gene>
    <name evidence="9 10" type="primary">cyoE</name>
    <name evidence="10" type="ORF">J0A66_13305</name>
</gene>
<keyword evidence="2 9" id="KW-1003">Cell membrane</keyword>
<protein>
    <recommendedName>
        <fullName evidence="9">Protoheme IX farnesyltransferase</fullName>
        <ecNumber evidence="9">2.5.1.141</ecNumber>
    </recommendedName>
    <alternativeName>
        <fullName evidence="9">Heme B farnesyltransferase</fullName>
    </alternativeName>
    <alternativeName>
        <fullName evidence="9">Heme O synthase</fullName>
    </alternativeName>
</protein>
<evidence type="ECO:0000256" key="1">
    <source>
        <dbReference type="ARBA" id="ARBA00004141"/>
    </source>
</evidence>
<dbReference type="AlphaFoldDB" id="A0A939DQS5"/>
<dbReference type="RefSeq" id="WP_206574321.1">
    <property type="nucleotide sequence ID" value="NZ_JAFKCV010000007.1"/>
</dbReference>
<comment type="subcellular location">
    <subcellularLocation>
        <location evidence="9">Cell membrane</location>
        <topology evidence="9">Multi-pass membrane protein</topology>
    </subcellularLocation>
    <subcellularLocation>
        <location evidence="1">Membrane</location>
        <topology evidence="1">Multi-pass membrane protein</topology>
    </subcellularLocation>
</comment>